<dbReference type="SMART" id="SM00342">
    <property type="entry name" value="HTH_ARAC"/>
    <property type="match status" value="1"/>
</dbReference>
<protein>
    <submittedName>
        <fullName evidence="5">Helix-turn-helix transcriptional regulator</fullName>
    </submittedName>
</protein>
<gene>
    <name evidence="5" type="ORF">HZS79_05020</name>
</gene>
<dbReference type="PROSITE" id="PS01124">
    <property type="entry name" value="HTH_ARAC_FAMILY_2"/>
    <property type="match status" value="1"/>
</dbReference>
<evidence type="ECO:0000313" key="5">
    <source>
        <dbReference type="EMBL" id="NYS44310.1"/>
    </source>
</evidence>
<dbReference type="InterPro" id="IPR009057">
    <property type="entry name" value="Homeodomain-like_sf"/>
</dbReference>
<keyword evidence="2" id="KW-0238">DNA-binding</keyword>
<reference evidence="5 6" key="1">
    <citation type="journal article" date="2013" name="Antonie Van Leeuwenhoek">
        <title>Halomonas zhaodongensis sp. nov., a slightly halophilic bacterium isolated from saline-alkaline soils in Zhaodong, China.</title>
        <authorList>
            <person name="Jiang J."/>
            <person name="Pan Y."/>
            <person name="Meng L."/>
            <person name="Hu S."/>
            <person name="Zhang X."/>
            <person name="Hu B."/>
            <person name="Meng J."/>
            <person name="Li C."/>
            <person name="Huang H."/>
            <person name="Wang K."/>
            <person name="Su T."/>
        </authorList>
    </citation>
    <scope>NUCLEOTIDE SEQUENCE [LARGE SCALE GENOMIC DNA]</scope>
    <source>
        <strain evidence="5 6">NEAU-ST10-25</strain>
    </source>
</reference>
<organism evidence="5 6">
    <name type="scientific">Vreelandella zhaodongensis</name>
    <name type="common">Halomonas zhaodongensis</name>
    <dbReference type="NCBI Taxonomy" id="1176240"/>
    <lineage>
        <taxon>Bacteria</taxon>
        <taxon>Pseudomonadati</taxon>
        <taxon>Pseudomonadota</taxon>
        <taxon>Gammaproteobacteria</taxon>
        <taxon>Oceanospirillales</taxon>
        <taxon>Halomonadaceae</taxon>
        <taxon>Vreelandella</taxon>
    </lineage>
</organism>
<evidence type="ECO:0000256" key="2">
    <source>
        <dbReference type="ARBA" id="ARBA00023125"/>
    </source>
</evidence>
<dbReference type="PANTHER" id="PTHR47893">
    <property type="entry name" value="REGULATORY PROTEIN PCHR"/>
    <property type="match status" value="1"/>
</dbReference>
<evidence type="ECO:0000313" key="6">
    <source>
        <dbReference type="Proteomes" id="UP000528918"/>
    </source>
</evidence>
<name>A0ABX2SQD1_VREZH</name>
<dbReference type="PROSITE" id="PS00041">
    <property type="entry name" value="HTH_ARAC_FAMILY_1"/>
    <property type="match status" value="1"/>
</dbReference>
<dbReference type="PANTHER" id="PTHR47893:SF1">
    <property type="entry name" value="REGULATORY PROTEIN PCHR"/>
    <property type="match status" value="1"/>
</dbReference>
<accession>A0ABX2SQD1</accession>
<keyword evidence="6" id="KW-1185">Reference proteome</keyword>
<dbReference type="InterPro" id="IPR018060">
    <property type="entry name" value="HTH_AraC"/>
</dbReference>
<evidence type="ECO:0000256" key="3">
    <source>
        <dbReference type="ARBA" id="ARBA00023163"/>
    </source>
</evidence>
<keyword evidence="1" id="KW-0805">Transcription regulation</keyword>
<feature type="domain" description="HTH araC/xylS-type" evidence="4">
    <location>
        <begin position="211"/>
        <end position="308"/>
    </location>
</feature>
<evidence type="ECO:0000259" key="4">
    <source>
        <dbReference type="PROSITE" id="PS01124"/>
    </source>
</evidence>
<dbReference type="Pfam" id="PF12833">
    <property type="entry name" value="HTH_18"/>
    <property type="match status" value="1"/>
</dbReference>
<dbReference type="Proteomes" id="UP000528918">
    <property type="component" value="Unassembled WGS sequence"/>
</dbReference>
<dbReference type="InterPro" id="IPR053142">
    <property type="entry name" value="PchR_regulatory_protein"/>
</dbReference>
<dbReference type="RefSeq" id="WP_179927226.1">
    <property type="nucleotide sequence ID" value="NZ_CP195113.1"/>
</dbReference>
<proteinExistence type="predicted"/>
<dbReference type="InterPro" id="IPR018062">
    <property type="entry name" value="HTH_AraC-typ_CS"/>
</dbReference>
<evidence type="ECO:0000256" key="1">
    <source>
        <dbReference type="ARBA" id="ARBA00023015"/>
    </source>
</evidence>
<comment type="caution">
    <text evidence="5">The sequence shown here is derived from an EMBL/GenBank/DDBJ whole genome shotgun (WGS) entry which is preliminary data.</text>
</comment>
<dbReference type="SUPFAM" id="SSF46689">
    <property type="entry name" value="Homeodomain-like"/>
    <property type="match status" value="2"/>
</dbReference>
<dbReference type="EMBL" id="JACCDD010000002">
    <property type="protein sequence ID" value="NYS44310.1"/>
    <property type="molecule type" value="Genomic_DNA"/>
</dbReference>
<keyword evidence="3" id="KW-0804">Transcription</keyword>
<sequence>MTRAAIYRMTVADFLDYGHRYCIEYRFPATACPPERAAQMSVAQGRVEEIVLFPGVELVLSDIDVIHPYASHSLGSAARLLVVVIEGRVRLGSNTEQRWLTAGQAHSLCLNDRQVLDAYQPEGQRLRTLCLSLDETAMHQWCGETLPAEPSSTWSLTHALNLSLEQSFHSPLTGLPRRLLFQGLALQLLAQGQAPPSRESIQVTASPSRLESVRRLLEEAPEREHRLEVLAARAAMSPSTLVRRFKTAYGCSPIDYLRRMRLSLARELLLDGHSIQQAAHLSGYRHASNFTTAFRRAFGVSPSTLTRHHQ</sequence>
<dbReference type="Gene3D" id="1.10.10.60">
    <property type="entry name" value="Homeodomain-like"/>
    <property type="match status" value="2"/>
</dbReference>